<evidence type="ECO:0000256" key="2">
    <source>
        <dbReference type="ARBA" id="ARBA00004123"/>
    </source>
</evidence>
<dbReference type="EMBL" id="JANJYI010000002">
    <property type="protein sequence ID" value="KAK2658601.1"/>
    <property type="molecule type" value="Genomic_DNA"/>
</dbReference>
<keyword evidence="6" id="KW-0378">Hydrolase</keyword>
<protein>
    <recommendedName>
        <fullName evidence="8">DDE Tnp4 domain-containing protein</fullName>
    </recommendedName>
</protein>
<evidence type="ECO:0000256" key="7">
    <source>
        <dbReference type="ARBA" id="ARBA00023242"/>
    </source>
</evidence>
<dbReference type="InterPro" id="IPR045249">
    <property type="entry name" value="HARBI1-like"/>
</dbReference>
<accession>A0AAE0CPF0</accession>
<sequence length="167" mass="19163">MDPEFKDISEEILRDSRYIPHFKDCIGAINGVHVPTSIPPKDQIPYIGTKGTPTQNIMVVCNFDMQFIFVVTSWEGTADDARIFLPAMRNHVLNFPKPPKGKYYLVDAGYPQMDGYLRPSKSERYHISNFHRGSQPNGYQKVFNHAQSSLRTIIECNFEFGIKDGRF</sequence>
<dbReference type="GO" id="GO:0004518">
    <property type="term" value="F:nuclease activity"/>
    <property type="evidence" value="ECO:0007669"/>
    <property type="project" value="UniProtKB-KW"/>
</dbReference>
<evidence type="ECO:0000256" key="3">
    <source>
        <dbReference type="ARBA" id="ARBA00006958"/>
    </source>
</evidence>
<dbReference type="AlphaFoldDB" id="A0AAE0CPF0"/>
<evidence type="ECO:0000256" key="5">
    <source>
        <dbReference type="ARBA" id="ARBA00022723"/>
    </source>
</evidence>
<dbReference type="Proteomes" id="UP001280121">
    <property type="component" value="Unassembled WGS sequence"/>
</dbReference>
<name>A0AAE0CPF0_9ROSI</name>
<evidence type="ECO:0000259" key="8">
    <source>
        <dbReference type="Pfam" id="PF13359"/>
    </source>
</evidence>
<feature type="domain" description="DDE Tnp4" evidence="8">
    <location>
        <begin position="30"/>
        <end position="159"/>
    </location>
</feature>
<evidence type="ECO:0000256" key="6">
    <source>
        <dbReference type="ARBA" id="ARBA00022801"/>
    </source>
</evidence>
<comment type="similarity">
    <text evidence="3">Belongs to the HARBI1 family.</text>
</comment>
<comment type="caution">
    <text evidence="9">The sequence shown here is derived from an EMBL/GenBank/DDBJ whole genome shotgun (WGS) entry which is preliminary data.</text>
</comment>
<keyword evidence="10" id="KW-1185">Reference proteome</keyword>
<dbReference type="PANTHER" id="PTHR22930:SF221">
    <property type="entry name" value="NUCLEASE HARBI1"/>
    <property type="match status" value="1"/>
</dbReference>
<evidence type="ECO:0000256" key="4">
    <source>
        <dbReference type="ARBA" id="ARBA00022722"/>
    </source>
</evidence>
<dbReference type="InterPro" id="IPR027806">
    <property type="entry name" value="HARBI1_dom"/>
</dbReference>
<dbReference type="GO" id="GO:0016787">
    <property type="term" value="F:hydrolase activity"/>
    <property type="evidence" value="ECO:0007669"/>
    <property type="project" value="UniProtKB-KW"/>
</dbReference>
<keyword evidence="4" id="KW-0540">Nuclease</keyword>
<dbReference type="PANTHER" id="PTHR22930">
    <property type="match status" value="1"/>
</dbReference>
<keyword evidence="5" id="KW-0479">Metal-binding</keyword>
<keyword evidence="7" id="KW-0539">Nucleus</keyword>
<evidence type="ECO:0000256" key="1">
    <source>
        <dbReference type="ARBA" id="ARBA00001968"/>
    </source>
</evidence>
<evidence type="ECO:0000313" key="9">
    <source>
        <dbReference type="EMBL" id="KAK2658601.1"/>
    </source>
</evidence>
<gene>
    <name evidence="9" type="ORF">Ddye_005134</name>
</gene>
<dbReference type="GO" id="GO:0046872">
    <property type="term" value="F:metal ion binding"/>
    <property type="evidence" value="ECO:0007669"/>
    <property type="project" value="UniProtKB-KW"/>
</dbReference>
<evidence type="ECO:0000313" key="10">
    <source>
        <dbReference type="Proteomes" id="UP001280121"/>
    </source>
</evidence>
<comment type="cofactor">
    <cofactor evidence="1">
        <name>a divalent metal cation</name>
        <dbReference type="ChEBI" id="CHEBI:60240"/>
    </cofactor>
</comment>
<organism evidence="9 10">
    <name type="scientific">Dipteronia dyeriana</name>
    <dbReference type="NCBI Taxonomy" id="168575"/>
    <lineage>
        <taxon>Eukaryota</taxon>
        <taxon>Viridiplantae</taxon>
        <taxon>Streptophyta</taxon>
        <taxon>Embryophyta</taxon>
        <taxon>Tracheophyta</taxon>
        <taxon>Spermatophyta</taxon>
        <taxon>Magnoliopsida</taxon>
        <taxon>eudicotyledons</taxon>
        <taxon>Gunneridae</taxon>
        <taxon>Pentapetalae</taxon>
        <taxon>rosids</taxon>
        <taxon>malvids</taxon>
        <taxon>Sapindales</taxon>
        <taxon>Sapindaceae</taxon>
        <taxon>Hippocastanoideae</taxon>
        <taxon>Acereae</taxon>
        <taxon>Dipteronia</taxon>
    </lineage>
</organism>
<dbReference type="GO" id="GO:0005634">
    <property type="term" value="C:nucleus"/>
    <property type="evidence" value="ECO:0007669"/>
    <property type="project" value="UniProtKB-SubCell"/>
</dbReference>
<proteinExistence type="inferred from homology"/>
<comment type="subcellular location">
    <subcellularLocation>
        <location evidence="2">Nucleus</location>
    </subcellularLocation>
</comment>
<reference evidence="9" key="1">
    <citation type="journal article" date="2023" name="Plant J.">
        <title>Genome sequences and population genomics provide insights into the demographic history, inbreeding, and mutation load of two 'living fossil' tree species of Dipteronia.</title>
        <authorList>
            <person name="Feng Y."/>
            <person name="Comes H.P."/>
            <person name="Chen J."/>
            <person name="Zhu S."/>
            <person name="Lu R."/>
            <person name="Zhang X."/>
            <person name="Li P."/>
            <person name="Qiu J."/>
            <person name="Olsen K.M."/>
            <person name="Qiu Y."/>
        </authorList>
    </citation>
    <scope>NUCLEOTIDE SEQUENCE</scope>
    <source>
        <strain evidence="9">KIB01</strain>
    </source>
</reference>
<dbReference type="Pfam" id="PF13359">
    <property type="entry name" value="DDE_Tnp_4"/>
    <property type="match status" value="1"/>
</dbReference>